<protein>
    <submittedName>
        <fullName evidence="1">Uncharacterized protein</fullName>
    </submittedName>
</protein>
<dbReference type="RefSeq" id="WP_273703988.1">
    <property type="nucleotide sequence ID" value="NZ_JDSS02000040.1"/>
</dbReference>
<dbReference type="Proteomes" id="UP000019812">
    <property type="component" value="Unassembled WGS sequence"/>
</dbReference>
<dbReference type="EMBL" id="JDSS02000040">
    <property type="protein sequence ID" value="KFB66630.1"/>
    <property type="molecule type" value="Genomic_DNA"/>
</dbReference>
<reference evidence="1 2" key="1">
    <citation type="submission" date="2014-07" db="EMBL/GenBank/DDBJ databases">
        <title>Expanding our view of genomic diversity in Candidatus Accumulibacter clades.</title>
        <authorList>
            <person name="Skennerton C.T."/>
            <person name="Barr J.J."/>
            <person name="Slater F.R."/>
            <person name="Bond P.L."/>
            <person name="Tyson G.W."/>
        </authorList>
    </citation>
    <scope>NUCLEOTIDE SEQUENCE [LARGE SCALE GENOMIC DNA]</scope>
    <source>
        <strain evidence="2">SK-01</strain>
    </source>
</reference>
<dbReference type="AlphaFoldDB" id="A0A084XVY6"/>
<proteinExistence type="predicted"/>
<evidence type="ECO:0000313" key="1">
    <source>
        <dbReference type="EMBL" id="KFB66630.1"/>
    </source>
</evidence>
<gene>
    <name evidence="1" type="ORF">CAPSK01_004043</name>
</gene>
<comment type="caution">
    <text evidence="1">The sequence shown here is derived from an EMBL/GenBank/DDBJ whole genome shotgun (WGS) entry which is preliminary data.</text>
</comment>
<name>A0A084XVY6_9PROT</name>
<sequence>MSAPTPIDHLKAGSEILLRVLEPYGFSFNQGATGVGSGGGFASGTFVRGDRIIEVHFRYSLGLVSYRIGEAVIDHENYLRFAGYWSERRYPGFSSTPMDGFTALAHDLSAFFTDFMTGTGEQFKGVVAAYAANPSRYKGFSALGRK</sequence>
<accession>A0A084XVY6</accession>
<evidence type="ECO:0000313" key="2">
    <source>
        <dbReference type="Proteomes" id="UP000019812"/>
    </source>
</evidence>
<organism evidence="1 2">
    <name type="scientific">Candidatus Accumulibacter vicinus</name>
    <dbReference type="NCBI Taxonomy" id="2954382"/>
    <lineage>
        <taxon>Bacteria</taxon>
        <taxon>Pseudomonadati</taxon>
        <taxon>Pseudomonadota</taxon>
        <taxon>Betaproteobacteria</taxon>
        <taxon>Candidatus Accumulibacter</taxon>
    </lineage>
</organism>